<dbReference type="EMBL" id="JMCC02000074">
    <property type="protein sequence ID" value="KIG14373.1"/>
    <property type="molecule type" value="Genomic_DNA"/>
</dbReference>
<sequence length="149" mass="15897">MPLAALLIALPCFACVADPPASTKADADQANANAQPEAKAEAPADAKPALGKYELTEEEVDLLARDPKTLGPEQNRKRAYALRKKIMQNPDSDAAKALEDAREAALAGQVEIPGQPPKEKGGMVIEAPEYLRNPDQTYDPSLHEDKPAG</sequence>
<gene>
    <name evidence="3" type="ORF">DB30_06848</name>
</gene>
<evidence type="ECO:0000313" key="4">
    <source>
        <dbReference type="Proteomes" id="UP000031599"/>
    </source>
</evidence>
<organism evidence="3 4">
    <name type="scientific">Enhygromyxa salina</name>
    <dbReference type="NCBI Taxonomy" id="215803"/>
    <lineage>
        <taxon>Bacteria</taxon>
        <taxon>Pseudomonadati</taxon>
        <taxon>Myxococcota</taxon>
        <taxon>Polyangia</taxon>
        <taxon>Nannocystales</taxon>
        <taxon>Nannocystaceae</taxon>
        <taxon>Enhygromyxa</taxon>
    </lineage>
</organism>
<feature type="region of interest" description="Disordered" evidence="1">
    <location>
        <begin position="20"/>
        <end position="52"/>
    </location>
</feature>
<keyword evidence="2" id="KW-0732">Signal</keyword>
<feature type="signal peptide" evidence="2">
    <location>
        <begin position="1"/>
        <end position="17"/>
    </location>
</feature>
<evidence type="ECO:0000313" key="3">
    <source>
        <dbReference type="EMBL" id="KIG14373.1"/>
    </source>
</evidence>
<feature type="chain" id="PRO_5002157492" evidence="2">
    <location>
        <begin position="18"/>
        <end position="149"/>
    </location>
</feature>
<dbReference type="Proteomes" id="UP000031599">
    <property type="component" value="Unassembled WGS sequence"/>
</dbReference>
<evidence type="ECO:0000256" key="2">
    <source>
        <dbReference type="SAM" id="SignalP"/>
    </source>
</evidence>
<reference evidence="3 4" key="1">
    <citation type="submission" date="2014-12" db="EMBL/GenBank/DDBJ databases">
        <title>Genome assembly of Enhygromyxa salina DSM 15201.</title>
        <authorList>
            <person name="Sharma G."/>
            <person name="Subramanian S."/>
        </authorList>
    </citation>
    <scope>NUCLEOTIDE SEQUENCE [LARGE SCALE GENOMIC DNA]</scope>
    <source>
        <strain evidence="3 4">DSM 15201</strain>
    </source>
</reference>
<feature type="region of interest" description="Disordered" evidence="1">
    <location>
        <begin position="86"/>
        <end position="149"/>
    </location>
</feature>
<name>A0A0C1ZTI8_9BACT</name>
<proteinExistence type="predicted"/>
<evidence type="ECO:0000256" key="1">
    <source>
        <dbReference type="SAM" id="MobiDB-lite"/>
    </source>
</evidence>
<feature type="compositionally biased region" description="Low complexity" evidence="1">
    <location>
        <begin position="28"/>
        <end position="37"/>
    </location>
</feature>
<feature type="compositionally biased region" description="Basic and acidic residues" evidence="1">
    <location>
        <begin position="93"/>
        <end position="103"/>
    </location>
</feature>
<dbReference type="AlphaFoldDB" id="A0A0C1ZTI8"/>
<comment type="caution">
    <text evidence="3">The sequence shown here is derived from an EMBL/GenBank/DDBJ whole genome shotgun (WGS) entry which is preliminary data.</text>
</comment>
<protein>
    <submittedName>
        <fullName evidence="3">Uncharacterized protein</fullName>
    </submittedName>
</protein>
<accession>A0A0C1ZTI8</accession>